<dbReference type="Gene3D" id="3.90.226.10">
    <property type="entry name" value="2-enoyl-CoA Hydratase, Chain A, domain 1"/>
    <property type="match status" value="1"/>
</dbReference>
<dbReference type="Pfam" id="PF00378">
    <property type="entry name" value="ECH_1"/>
    <property type="match status" value="1"/>
</dbReference>
<dbReference type="InterPro" id="IPR029045">
    <property type="entry name" value="ClpP/crotonase-like_dom_sf"/>
</dbReference>
<organism evidence="3 4">
    <name type="scientific">Actinocorallia aurantiaca</name>
    <dbReference type="NCBI Taxonomy" id="46204"/>
    <lineage>
        <taxon>Bacteria</taxon>
        <taxon>Bacillati</taxon>
        <taxon>Actinomycetota</taxon>
        <taxon>Actinomycetes</taxon>
        <taxon>Streptosporangiales</taxon>
        <taxon>Thermomonosporaceae</taxon>
        <taxon>Actinocorallia</taxon>
    </lineage>
</organism>
<protein>
    <submittedName>
        <fullName evidence="3">Enoyl-CoA hydratase/isomerase family protein</fullName>
    </submittedName>
</protein>
<dbReference type="PANTHER" id="PTHR43802:SF1">
    <property type="entry name" value="IP11341P-RELATED"/>
    <property type="match status" value="1"/>
</dbReference>
<name>A0ABP6H093_9ACTN</name>
<dbReference type="Proteomes" id="UP001501842">
    <property type="component" value="Unassembled WGS sequence"/>
</dbReference>
<dbReference type="EMBL" id="BAAATZ010000029">
    <property type="protein sequence ID" value="GAA2734657.1"/>
    <property type="molecule type" value="Genomic_DNA"/>
</dbReference>
<dbReference type="InterPro" id="IPR001753">
    <property type="entry name" value="Enoyl-CoA_hydra/iso"/>
</dbReference>
<reference evidence="4" key="1">
    <citation type="journal article" date="2019" name="Int. J. Syst. Evol. Microbiol.">
        <title>The Global Catalogue of Microorganisms (GCM) 10K type strain sequencing project: providing services to taxonomists for standard genome sequencing and annotation.</title>
        <authorList>
            <consortium name="The Broad Institute Genomics Platform"/>
            <consortium name="The Broad Institute Genome Sequencing Center for Infectious Disease"/>
            <person name="Wu L."/>
            <person name="Ma J."/>
        </authorList>
    </citation>
    <scope>NUCLEOTIDE SEQUENCE [LARGE SCALE GENOMIC DNA]</scope>
    <source>
        <strain evidence="4">JCM 8201</strain>
    </source>
</reference>
<dbReference type="SUPFAM" id="SSF52096">
    <property type="entry name" value="ClpP/crotonase"/>
    <property type="match status" value="1"/>
</dbReference>
<dbReference type="RefSeq" id="WP_344454884.1">
    <property type="nucleotide sequence ID" value="NZ_BAAATZ010000029.1"/>
</dbReference>
<comment type="caution">
    <text evidence="3">The sequence shown here is derived from an EMBL/GenBank/DDBJ whole genome shotgun (WGS) entry which is preliminary data.</text>
</comment>
<evidence type="ECO:0000313" key="3">
    <source>
        <dbReference type="EMBL" id="GAA2734657.1"/>
    </source>
</evidence>
<proteinExistence type="inferred from homology"/>
<comment type="similarity">
    <text evidence="1">Belongs to the enoyl-CoA hydratase/isomerase family.</text>
</comment>
<keyword evidence="4" id="KW-1185">Reference proteome</keyword>
<sequence length="273" mass="30526">MSRYQTLKYEEFGPVARVTLHRPEVHNAFDMRMVKEVHACWRELRANDDIRVIVLTGSGDKAFCTGLDRTAAAVGEDDRTPELGQQGGTPMHQNEPGDWLMPKTSADLWKPIIGAVNGMACGGAFYLLGEVEFMIAAEHATFFDPHTTYGMATVYESMMMAQRMPLGEIMRVSLMGSYERMSAQRAHQIGLVQEVVPAEELQEKAMELAQTMASQPTLALQGTVRSVWYTRELAYRQALAVADTLVQSSLSEESLSEGQRVFKSGKRVDWNLR</sequence>
<accession>A0ABP6H093</accession>
<dbReference type="PANTHER" id="PTHR43802">
    <property type="entry name" value="ENOYL-COA HYDRATASE"/>
    <property type="match status" value="1"/>
</dbReference>
<dbReference type="CDD" id="cd06558">
    <property type="entry name" value="crotonase-like"/>
    <property type="match status" value="1"/>
</dbReference>
<gene>
    <name evidence="3" type="ORF">GCM10010439_57550</name>
</gene>
<feature type="region of interest" description="Disordered" evidence="2">
    <location>
        <begin position="76"/>
        <end position="96"/>
    </location>
</feature>
<evidence type="ECO:0000256" key="2">
    <source>
        <dbReference type="SAM" id="MobiDB-lite"/>
    </source>
</evidence>
<evidence type="ECO:0000313" key="4">
    <source>
        <dbReference type="Proteomes" id="UP001501842"/>
    </source>
</evidence>
<evidence type="ECO:0000256" key="1">
    <source>
        <dbReference type="ARBA" id="ARBA00005254"/>
    </source>
</evidence>